<dbReference type="Proteomes" id="UP000536179">
    <property type="component" value="Unassembled WGS sequence"/>
</dbReference>
<dbReference type="InterPro" id="IPR008284">
    <property type="entry name" value="MoCF_biosynth_CS"/>
</dbReference>
<dbReference type="PROSITE" id="PS01078">
    <property type="entry name" value="MOCF_BIOSYNTHESIS_1"/>
    <property type="match status" value="1"/>
</dbReference>
<evidence type="ECO:0000256" key="2">
    <source>
        <dbReference type="ARBA" id="ARBA00006112"/>
    </source>
</evidence>
<evidence type="ECO:0000256" key="3">
    <source>
        <dbReference type="ARBA" id="ARBA00015262"/>
    </source>
</evidence>
<dbReference type="InterPro" id="IPR001453">
    <property type="entry name" value="MoaB/Mog_dom"/>
</dbReference>
<feature type="domain" description="MoaB/Mog" evidence="6">
    <location>
        <begin position="32"/>
        <end position="175"/>
    </location>
</feature>
<dbReference type="PANTHER" id="PTHR43232">
    <property type="entry name" value="MOLYBDENUM COFACTOR BIOSYNTHESIS PROTEIN B"/>
    <property type="match status" value="1"/>
</dbReference>
<dbReference type="GO" id="GO:0006777">
    <property type="term" value="P:Mo-molybdopterin cofactor biosynthetic process"/>
    <property type="evidence" value="ECO:0007669"/>
    <property type="project" value="UniProtKB-UniRule"/>
</dbReference>
<evidence type="ECO:0000256" key="5">
    <source>
        <dbReference type="PIRNR" id="PIRNR006443"/>
    </source>
</evidence>
<comment type="caution">
    <text evidence="7">The sequence shown here is derived from an EMBL/GenBank/DDBJ whole genome shotgun (WGS) entry which is preliminary data.</text>
</comment>
<proteinExistence type="inferred from homology"/>
<gene>
    <name evidence="7" type="ORF">FHS27_005859</name>
</gene>
<evidence type="ECO:0000259" key="6">
    <source>
        <dbReference type="SMART" id="SM00852"/>
    </source>
</evidence>
<dbReference type="SUPFAM" id="SSF53218">
    <property type="entry name" value="Molybdenum cofactor biosynthesis proteins"/>
    <property type="match status" value="1"/>
</dbReference>
<evidence type="ECO:0000313" key="7">
    <source>
        <dbReference type="EMBL" id="MBB3210013.1"/>
    </source>
</evidence>
<comment type="similarity">
    <text evidence="2 5">Belongs to the MoaB/Mog family.</text>
</comment>
<keyword evidence="8" id="KW-1185">Reference proteome</keyword>
<dbReference type="AlphaFoldDB" id="A0A7W5E5P9"/>
<keyword evidence="4 5" id="KW-0501">Molybdenum cofactor biosynthesis</keyword>
<sequence>MTNPSKSPASHQCESPDCGCSNVDVSAALRVAVITLSDTRTIDNDPSGDRIVALLEDVGHLVAERIVITDDEGPLRESIKAFVADDSVDAIITTGGTGIAPRDLAVDVIEELLDVSLPGFGEHFRAISIAEIGPKAMLSRATAGRIGQVVVFALPGSTGAVTTAMNHCVLPIIRHASALVKG</sequence>
<dbReference type="PIRSF" id="PIRSF006443">
    <property type="entry name" value="MoaB"/>
    <property type="match status" value="1"/>
</dbReference>
<organism evidence="7 8">
    <name type="scientific">Aporhodopirellula rubra</name>
    <dbReference type="NCBI Taxonomy" id="980271"/>
    <lineage>
        <taxon>Bacteria</taxon>
        <taxon>Pseudomonadati</taxon>
        <taxon>Planctomycetota</taxon>
        <taxon>Planctomycetia</taxon>
        <taxon>Pirellulales</taxon>
        <taxon>Pirellulaceae</taxon>
        <taxon>Aporhodopirellula</taxon>
    </lineage>
</organism>
<dbReference type="InterPro" id="IPR012245">
    <property type="entry name" value="MoaB"/>
</dbReference>
<dbReference type="RefSeq" id="WP_184309046.1">
    <property type="nucleotide sequence ID" value="NZ_JACHXU010000030.1"/>
</dbReference>
<dbReference type="EMBL" id="JACHXU010000030">
    <property type="protein sequence ID" value="MBB3210013.1"/>
    <property type="molecule type" value="Genomic_DNA"/>
</dbReference>
<dbReference type="NCBIfam" id="TIGR00177">
    <property type="entry name" value="molyb_syn"/>
    <property type="match status" value="1"/>
</dbReference>
<accession>A0A7W5E5P9</accession>
<protein>
    <recommendedName>
        <fullName evidence="3 5">Molybdenum cofactor biosynthesis protein B</fullName>
    </recommendedName>
</protein>
<comment type="pathway">
    <text evidence="1 5">Cofactor biosynthesis; molybdopterin biosynthesis.</text>
</comment>
<comment type="function">
    <text evidence="5">May be involved in the biosynthesis of molybdopterin.</text>
</comment>
<dbReference type="PANTHER" id="PTHR43232:SF2">
    <property type="entry name" value="MOLYBDENUM COFACTOR BIOSYNTHESIS PROTEIN B"/>
    <property type="match status" value="1"/>
</dbReference>
<dbReference type="InterPro" id="IPR036425">
    <property type="entry name" value="MoaB/Mog-like_dom_sf"/>
</dbReference>
<evidence type="ECO:0000256" key="4">
    <source>
        <dbReference type="ARBA" id="ARBA00023150"/>
    </source>
</evidence>
<dbReference type="CDD" id="cd00886">
    <property type="entry name" value="MogA_MoaB"/>
    <property type="match status" value="1"/>
</dbReference>
<dbReference type="Gene3D" id="3.40.980.10">
    <property type="entry name" value="MoaB/Mog-like domain"/>
    <property type="match status" value="1"/>
</dbReference>
<dbReference type="UniPathway" id="UPA00344"/>
<dbReference type="GO" id="GO:0005829">
    <property type="term" value="C:cytosol"/>
    <property type="evidence" value="ECO:0007669"/>
    <property type="project" value="TreeGrafter"/>
</dbReference>
<dbReference type="SMART" id="SM00852">
    <property type="entry name" value="MoCF_biosynth"/>
    <property type="match status" value="1"/>
</dbReference>
<reference evidence="7 8" key="1">
    <citation type="submission" date="2020-08" db="EMBL/GenBank/DDBJ databases">
        <title>Genomic Encyclopedia of Type Strains, Phase III (KMG-III): the genomes of soil and plant-associated and newly described type strains.</title>
        <authorList>
            <person name="Whitman W."/>
        </authorList>
    </citation>
    <scope>NUCLEOTIDE SEQUENCE [LARGE SCALE GENOMIC DNA]</scope>
    <source>
        <strain evidence="7 8">CECT 8075</strain>
    </source>
</reference>
<evidence type="ECO:0000256" key="1">
    <source>
        <dbReference type="ARBA" id="ARBA00005046"/>
    </source>
</evidence>
<dbReference type="Pfam" id="PF00994">
    <property type="entry name" value="MoCF_biosynth"/>
    <property type="match status" value="1"/>
</dbReference>
<evidence type="ECO:0000313" key="8">
    <source>
        <dbReference type="Proteomes" id="UP000536179"/>
    </source>
</evidence>
<name>A0A7W5E5P9_9BACT</name>